<dbReference type="Gene3D" id="2.60.120.10">
    <property type="entry name" value="Jelly Rolls"/>
    <property type="match status" value="1"/>
</dbReference>
<dbReference type="RefSeq" id="WP_091235867.1">
    <property type="nucleotide sequence ID" value="NZ_FMKA01000025.1"/>
</dbReference>
<proteinExistence type="predicted"/>
<reference evidence="1 2" key="1">
    <citation type="submission" date="2016-09" db="EMBL/GenBank/DDBJ databases">
        <authorList>
            <person name="Capua I."/>
            <person name="De Benedictis P."/>
            <person name="Joannis T."/>
            <person name="Lombin L.H."/>
            <person name="Cattoli G."/>
        </authorList>
    </citation>
    <scope>NUCLEOTIDE SEQUENCE [LARGE SCALE GENOMIC DNA]</scope>
    <source>
        <strain evidence="1 2">GluBS11</strain>
    </source>
</reference>
<name>A0A1D3TWV6_9FIRM</name>
<dbReference type="OrthoDB" id="9798066at2"/>
<organism evidence="1 2">
    <name type="scientific">Anaerobium acetethylicum</name>
    <dbReference type="NCBI Taxonomy" id="1619234"/>
    <lineage>
        <taxon>Bacteria</taxon>
        <taxon>Bacillati</taxon>
        <taxon>Bacillota</taxon>
        <taxon>Clostridia</taxon>
        <taxon>Lachnospirales</taxon>
        <taxon>Lachnospiraceae</taxon>
        <taxon>Anaerobium</taxon>
    </lineage>
</organism>
<evidence type="ECO:0000313" key="1">
    <source>
        <dbReference type="EMBL" id="SCP98734.1"/>
    </source>
</evidence>
<dbReference type="Proteomes" id="UP000199315">
    <property type="component" value="Unassembled WGS sequence"/>
</dbReference>
<dbReference type="AlphaFoldDB" id="A0A1D3TWV6"/>
<dbReference type="InterPro" id="IPR014710">
    <property type="entry name" value="RmlC-like_jellyroll"/>
</dbReference>
<dbReference type="InterPro" id="IPR011051">
    <property type="entry name" value="RmlC_Cupin_sf"/>
</dbReference>
<dbReference type="STRING" id="1619234.SAMN05421730_102522"/>
<dbReference type="EMBL" id="FMKA01000025">
    <property type="protein sequence ID" value="SCP98734.1"/>
    <property type="molecule type" value="Genomic_DNA"/>
</dbReference>
<accession>A0A1D3TWV6</accession>
<gene>
    <name evidence="1" type="ORF">SAMN05421730_102522</name>
</gene>
<evidence type="ECO:0000313" key="2">
    <source>
        <dbReference type="Proteomes" id="UP000199315"/>
    </source>
</evidence>
<sequence length="126" mass="14548">MKLRKVHGEGFNVLYESESWRIALHSYKKEINGIEALSNWGCHLDSDEAFVLLDGKAKLLVLDENDGKVQIHDLKRKEAVVLEEKEWHAIVIDPGTDVLIIENKNMEKTIVKPILEEHHRQIQESL</sequence>
<evidence type="ECO:0008006" key="3">
    <source>
        <dbReference type="Google" id="ProtNLM"/>
    </source>
</evidence>
<dbReference type="SUPFAM" id="SSF51182">
    <property type="entry name" value="RmlC-like cupins"/>
    <property type="match status" value="1"/>
</dbReference>
<protein>
    <recommendedName>
        <fullName evidence="3">Cupin domain-containing protein</fullName>
    </recommendedName>
</protein>
<keyword evidence="2" id="KW-1185">Reference proteome</keyword>